<dbReference type="SMART" id="SM00382">
    <property type="entry name" value="AAA"/>
    <property type="match status" value="1"/>
</dbReference>
<dbReference type="GO" id="GO:0015833">
    <property type="term" value="P:peptide transport"/>
    <property type="evidence" value="ECO:0007669"/>
    <property type="project" value="InterPro"/>
</dbReference>
<evidence type="ECO:0000256" key="6">
    <source>
        <dbReference type="ARBA" id="ARBA00022741"/>
    </source>
</evidence>
<comment type="subcellular location">
    <subcellularLocation>
        <location evidence="1">Cell inner membrane</location>
        <topology evidence="1">Peripheral membrane protein</topology>
    </subcellularLocation>
</comment>
<organism evidence="11">
    <name type="scientific">Chelativorans sp. (strain BNC1)</name>
    <dbReference type="NCBI Taxonomy" id="266779"/>
    <lineage>
        <taxon>Bacteria</taxon>
        <taxon>Pseudomonadati</taxon>
        <taxon>Pseudomonadota</taxon>
        <taxon>Alphaproteobacteria</taxon>
        <taxon>Hyphomicrobiales</taxon>
        <taxon>Phyllobacteriaceae</taxon>
        <taxon>Chelativorans</taxon>
    </lineage>
</organism>
<dbReference type="SUPFAM" id="SSF52540">
    <property type="entry name" value="P-loop containing nucleoside triphosphate hydrolases"/>
    <property type="match status" value="1"/>
</dbReference>
<evidence type="ECO:0000256" key="5">
    <source>
        <dbReference type="ARBA" id="ARBA00022519"/>
    </source>
</evidence>
<dbReference type="InterPro" id="IPR003593">
    <property type="entry name" value="AAA+_ATPase"/>
</dbReference>
<dbReference type="GO" id="GO:0016887">
    <property type="term" value="F:ATP hydrolysis activity"/>
    <property type="evidence" value="ECO:0007669"/>
    <property type="project" value="InterPro"/>
</dbReference>
<keyword evidence="6" id="KW-0547">Nucleotide-binding</keyword>
<dbReference type="HOGENOM" id="CLU_000604_1_23_5"/>
<dbReference type="CDD" id="cd03257">
    <property type="entry name" value="ABC_NikE_OppD_transporters"/>
    <property type="match status" value="1"/>
</dbReference>
<dbReference type="eggNOG" id="COG0444">
    <property type="taxonomic scope" value="Bacteria"/>
</dbReference>
<keyword evidence="3" id="KW-0813">Transport</keyword>
<evidence type="ECO:0000256" key="9">
    <source>
        <dbReference type="ARBA" id="ARBA00023136"/>
    </source>
</evidence>
<accession>Q11AQ9</accession>
<evidence type="ECO:0000313" key="11">
    <source>
        <dbReference type="EMBL" id="ABG65516.1"/>
    </source>
</evidence>
<dbReference type="PROSITE" id="PS50893">
    <property type="entry name" value="ABC_TRANSPORTER_2"/>
    <property type="match status" value="1"/>
</dbReference>
<keyword evidence="7" id="KW-0067">ATP-binding</keyword>
<evidence type="ECO:0000256" key="4">
    <source>
        <dbReference type="ARBA" id="ARBA00022475"/>
    </source>
</evidence>
<protein>
    <submittedName>
        <fullName evidence="11">Oligopeptide/dipeptide ABC transporter, ATPase subunit</fullName>
    </submittedName>
</protein>
<dbReference type="KEGG" id="mes:Meso_4488"/>
<keyword evidence="11" id="KW-0614">Plasmid</keyword>
<evidence type="ECO:0000256" key="7">
    <source>
        <dbReference type="ARBA" id="ARBA00022840"/>
    </source>
</evidence>
<evidence type="ECO:0000256" key="1">
    <source>
        <dbReference type="ARBA" id="ARBA00004417"/>
    </source>
</evidence>
<dbReference type="Gene3D" id="3.40.50.300">
    <property type="entry name" value="P-loop containing nucleotide triphosphate hydrolases"/>
    <property type="match status" value="1"/>
</dbReference>
<dbReference type="GO" id="GO:0005886">
    <property type="term" value="C:plasma membrane"/>
    <property type="evidence" value="ECO:0007669"/>
    <property type="project" value="UniProtKB-SubCell"/>
</dbReference>
<dbReference type="FunFam" id="3.40.50.300:FF:000016">
    <property type="entry name" value="Oligopeptide ABC transporter ATP-binding component"/>
    <property type="match status" value="1"/>
</dbReference>
<dbReference type="PANTHER" id="PTHR43297">
    <property type="entry name" value="OLIGOPEPTIDE TRANSPORT ATP-BINDING PROTEIN APPD"/>
    <property type="match status" value="1"/>
</dbReference>
<evidence type="ECO:0000256" key="8">
    <source>
        <dbReference type="ARBA" id="ARBA00022967"/>
    </source>
</evidence>
<dbReference type="InterPro" id="IPR050388">
    <property type="entry name" value="ABC_Ni/Peptide_Import"/>
</dbReference>
<dbReference type="Pfam" id="PF00005">
    <property type="entry name" value="ABC_tran"/>
    <property type="match status" value="1"/>
</dbReference>
<dbReference type="GO" id="GO:0055085">
    <property type="term" value="P:transmembrane transport"/>
    <property type="evidence" value="ECO:0007669"/>
    <property type="project" value="UniProtKB-ARBA"/>
</dbReference>
<feature type="domain" description="ABC transporter" evidence="10">
    <location>
        <begin position="28"/>
        <end position="286"/>
    </location>
</feature>
<proteinExistence type="inferred from homology"/>
<dbReference type="NCBIfam" id="TIGR01727">
    <property type="entry name" value="oligo_HPY"/>
    <property type="match status" value="1"/>
</dbReference>
<sequence length="358" mass="38853">MVEELTVKHFEITETARGPKQMNGAPVLSVRDLRTHFFQDEGVTKAVDGVSFDVCPGQTVGIVGESGCGKSVTSLSILRIVDPPGRIVSGKILLRREGGGGVTDIAALPANSRALRDIRGGEIGLVFQEPMSSLSPVHTIGSQLMEAIRLHTHLHESAVRERAIDMLRQVGIPQPEQRIDSYAAQLSGGLRQRAMIAIALAGQPRLLIADEPTTALDVTTQAQILELLRSIQEETGMAVALITHDIGVIAEMCDYVIIMYLGRVVEQGPVDQIFFSPKHPYTEALLRSVPNVHSEPKTRLPALAGSVPHPLHRPEGCPFHPRCARFMPGTCERSQPRLTEVGPDQRASCFLYPGADHG</sequence>
<dbReference type="PANTHER" id="PTHR43297:SF14">
    <property type="entry name" value="ATPASE AAA-TYPE CORE DOMAIN-CONTAINING PROTEIN"/>
    <property type="match status" value="1"/>
</dbReference>
<keyword evidence="4" id="KW-1003">Cell membrane</keyword>
<gene>
    <name evidence="11" type="ordered locus">Meso_4488</name>
</gene>
<name>Q11AQ9_CHESB</name>
<keyword evidence="5" id="KW-0997">Cell inner membrane</keyword>
<dbReference type="Pfam" id="PF08352">
    <property type="entry name" value="oligo_HPY"/>
    <property type="match status" value="1"/>
</dbReference>
<evidence type="ECO:0000259" key="10">
    <source>
        <dbReference type="PROSITE" id="PS50893"/>
    </source>
</evidence>
<keyword evidence="8" id="KW-1278">Translocase</keyword>
<evidence type="ECO:0000256" key="3">
    <source>
        <dbReference type="ARBA" id="ARBA00022448"/>
    </source>
</evidence>
<evidence type="ECO:0000256" key="2">
    <source>
        <dbReference type="ARBA" id="ARBA00005417"/>
    </source>
</evidence>
<keyword evidence="9" id="KW-0472">Membrane</keyword>
<dbReference type="InterPro" id="IPR003439">
    <property type="entry name" value="ABC_transporter-like_ATP-bd"/>
</dbReference>
<geneLocation type="plasmid" evidence="11">
    <name>2</name>
</geneLocation>
<comment type="similarity">
    <text evidence="2">Belongs to the ABC transporter superfamily.</text>
</comment>
<dbReference type="EMBL" id="CP000391">
    <property type="protein sequence ID" value="ABG65516.1"/>
    <property type="molecule type" value="Genomic_DNA"/>
</dbReference>
<reference evidence="11" key="1">
    <citation type="submission" date="2006-06" db="EMBL/GenBank/DDBJ databases">
        <title>Complete sequence of Plasmid 2 of Chelativorans sp. BNC1.</title>
        <authorList>
            <consortium name="US DOE Joint Genome Institute"/>
            <person name="Copeland A."/>
            <person name="Lucas S."/>
            <person name="Lapidus A."/>
            <person name="Barry K."/>
            <person name="Detter J.C."/>
            <person name="Glavina del Rio T."/>
            <person name="Hammon N."/>
            <person name="Israni S."/>
            <person name="Dalin E."/>
            <person name="Tice H."/>
            <person name="Pitluck S."/>
            <person name="Chertkov O."/>
            <person name="Brettin T."/>
            <person name="Bruce D."/>
            <person name="Han C."/>
            <person name="Tapia R."/>
            <person name="Gilna P."/>
            <person name="Schmutz J."/>
            <person name="Larimer F."/>
            <person name="Land M."/>
            <person name="Hauser L."/>
            <person name="Kyrpides N."/>
            <person name="Mikhailova N."/>
            <person name="Richardson P."/>
        </authorList>
    </citation>
    <scope>NUCLEOTIDE SEQUENCE</scope>
    <source>
        <strain evidence="11">BNC1</strain>
        <plasmid evidence="11">2</plasmid>
    </source>
</reference>
<dbReference type="GO" id="GO:0005524">
    <property type="term" value="F:ATP binding"/>
    <property type="evidence" value="ECO:0007669"/>
    <property type="project" value="UniProtKB-KW"/>
</dbReference>
<dbReference type="InterPro" id="IPR013563">
    <property type="entry name" value="Oligopep_ABC_C"/>
</dbReference>
<dbReference type="AlphaFoldDB" id="Q11AQ9"/>
<dbReference type="InterPro" id="IPR027417">
    <property type="entry name" value="P-loop_NTPase"/>
</dbReference>